<protein>
    <submittedName>
        <fullName evidence="1">Uncharacterized protein</fullName>
    </submittedName>
</protein>
<sequence>MLFYPDWQGANEGCLDDDCCKKFYEWDYYSCVGTTPALTHGEFYPEWSSTTSTCLNDGNIPTYMLNDQRWYLSTTLRQCCERHFYFNINACLGTSYGGTDKWYVKYQAMTCVQDCVGVSPCGV</sequence>
<keyword evidence="2" id="KW-1185">Reference proteome</keyword>
<dbReference type="Proteomes" id="UP001224775">
    <property type="component" value="Unassembled WGS sequence"/>
</dbReference>
<proteinExistence type="predicted"/>
<dbReference type="AlphaFoldDB" id="A0AAD8YDU9"/>
<dbReference type="EMBL" id="JATAAI010000007">
    <property type="protein sequence ID" value="KAK1744443.1"/>
    <property type="molecule type" value="Genomic_DNA"/>
</dbReference>
<comment type="caution">
    <text evidence="1">The sequence shown here is derived from an EMBL/GenBank/DDBJ whole genome shotgun (WGS) entry which is preliminary data.</text>
</comment>
<gene>
    <name evidence="1" type="ORF">QTG54_004976</name>
</gene>
<accession>A0AAD8YDU9</accession>
<name>A0AAD8YDU9_9STRA</name>
<organism evidence="1 2">
    <name type="scientific">Skeletonema marinoi</name>
    <dbReference type="NCBI Taxonomy" id="267567"/>
    <lineage>
        <taxon>Eukaryota</taxon>
        <taxon>Sar</taxon>
        <taxon>Stramenopiles</taxon>
        <taxon>Ochrophyta</taxon>
        <taxon>Bacillariophyta</taxon>
        <taxon>Coscinodiscophyceae</taxon>
        <taxon>Thalassiosirophycidae</taxon>
        <taxon>Thalassiosirales</taxon>
        <taxon>Skeletonemataceae</taxon>
        <taxon>Skeletonema</taxon>
        <taxon>Skeletonema marinoi-dohrnii complex</taxon>
    </lineage>
</organism>
<reference evidence="1" key="1">
    <citation type="submission" date="2023-06" db="EMBL/GenBank/DDBJ databases">
        <title>Survivors Of The Sea: Transcriptome response of Skeletonema marinoi to long-term dormancy.</title>
        <authorList>
            <person name="Pinder M.I.M."/>
            <person name="Kourtchenko O."/>
            <person name="Robertson E.K."/>
            <person name="Larsson T."/>
            <person name="Maumus F."/>
            <person name="Osuna-Cruz C.M."/>
            <person name="Vancaester E."/>
            <person name="Stenow R."/>
            <person name="Vandepoele K."/>
            <person name="Ploug H."/>
            <person name="Bruchert V."/>
            <person name="Godhe A."/>
            <person name="Topel M."/>
        </authorList>
    </citation>
    <scope>NUCLEOTIDE SEQUENCE</scope>
    <source>
        <strain evidence="1">R05AC</strain>
    </source>
</reference>
<evidence type="ECO:0000313" key="1">
    <source>
        <dbReference type="EMBL" id="KAK1744443.1"/>
    </source>
</evidence>
<evidence type="ECO:0000313" key="2">
    <source>
        <dbReference type="Proteomes" id="UP001224775"/>
    </source>
</evidence>